<evidence type="ECO:0000259" key="5">
    <source>
        <dbReference type="PROSITE" id="PS50102"/>
    </source>
</evidence>
<dbReference type="SUPFAM" id="SSF54928">
    <property type="entry name" value="RNA-binding domain, RBD"/>
    <property type="match status" value="1"/>
</dbReference>
<name>A0ABR1EYB3_9ASCO</name>
<evidence type="ECO:0000259" key="6">
    <source>
        <dbReference type="PROSITE" id="PS50961"/>
    </source>
</evidence>
<feature type="non-terminal residue" evidence="7">
    <location>
        <position position="1"/>
    </location>
</feature>
<dbReference type="InterPro" id="IPR036388">
    <property type="entry name" value="WH-like_DNA-bd_sf"/>
</dbReference>
<dbReference type="GeneID" id="90035708"/>
<evidence type="ECO:0000313" key="7">
    <source>
        <dbReference type="EMBL" id="KAK7202599.1"/>
    </source>
</evidence>
<sequence length="189" mass="21495">VSDPSVLPATSDHGLILKQVEFYFSDQNLPRDKFLWKTTSANDGWVPISTIANFARMRRFQPFEEVVAALRESKELLEVDEEGTKVRRKVPISAPAPEEKKQIDLKSLYVEGFGEETPTSQFDIESLFEKASGPVVKQVRLLRDFSKKFVGSVFVEFASAEDAKSFAESNPELEFNEKKLKVMPKEEFL</sequence>
<dbReference type="InterPro" id="IPR012677">
    <property type="entry name" value="Nucleotide-bd_a/b_plait_sf"/>
</dbReference>
<comment type="subcellular location">
    <subcellularLocation>
        <location evidence="1">Nucleus</location>
    </subcellularLocation>
</comment>
<dbReference type="InterPro" id="IPR000504">
    <property type="entry name" value="RRM_dom"/>
</dbReference>
<dbReference type="PRINTS" id="PR00302">
    <property type="entry name" value="LUPUSLA"/>
</dbReference>
<organism evidence="7 8">
    <name type="scientific">Myxozyma melibiosi</name>
    <dbReference type="NCBI Taxonomy" id="54550"/>
    <lineage>
        <taxon>Eukaryota</taxon>
        <taxon>Fungi</taxon>
        <taxon>Dikarya</taxon>
        <taxon>Ascomycota</taxon>
        <taxon>Saccharomycotina</taxon>
        <taxon>Lipomycetes</taxon>
        <taxon>Lipomycetales</taxon>
        <taxon>Lipomycetaceae</taxon>
        <taxon>Myxozyma</taxon>
    </lineage>
</organism>
<keyword evidence="2 4" id="KW-0694">RNA-binding</keyword>
<comment type="caution">
    <text evidence="7">The sequence shown here is derived from an EMBL/GenBank/DDBJ whole genome shotgun (WGS) entry which is preliminary data.</text>
</comment>
<dbReference type="InterPro" id="IPR036390">
    <property type="entry name" value="WH_DNA-bd_sf"/>
</dbReference>
<dbReference type="SMART" id="SM00715">
    <property type="entry name" value="LA"/>
    <property type="match status" value="1"/>
</dbReference>
<dbReference type="SUPFAM" id="SSF46785">
    <property type="entry name" value="Winged helix' DNA-binding domain"/>
    <property type="match status" value="1"/>
</dbReference>
<dbReference type="Proteomes" id="UP001498771">
    <property type="component" value="Unassembled WGS sequence"/>
</dbReference>
<dbReference type="SMART" id="SM00360">
    <property type="entry name" value="RRM"/>
    <property type="match status" value="1"/>
</dbReference>
<dbReference type="InterPro" id="IPR045180">
    <property type="entry name" value="La_dom_prot"/>
</dbReference>
<evidence type="ECO:0000256" key="3">
    <source>
        <dbReference type="ARBA" id="ARBA00023242"/>
    </source>
</evidence>
<dbReference type="CDD" id="cd12291">
    <property type="entry name" value="RRM1_La"/>
    <property type="match status" value="1"/>
</dbReference>
<reference evidence="7 8" key="1">
    <citation type="submission" date="2024-03" db="EMBL/GenBank/DDBJ databases">
        <title>Genome-scale model development and genomic sequencing of the oleaginous clade Lipomyces.</title>
        <authorList>
            <consortium name="Lawrence Berkeley National Laboratory"/>
            <person name="Czajka J.J."/>
            <person name="Han Y."/>
            <person name="Kim J."/>
            <person name="Mondo S.J."/>
            <person name="Hofstad B.A."/>
            <person name="Robles A."/>
            <person name="Haridas S."/>
            <person name="Riley R."/>
            <person name="LaButti K."/>
            <person name="Pangilinan J."/>
            <person name="Andreopoulos W."/>
            <person name="Lipzen A."/>
            <person name="Yan J."/>
            <person name="Wang M."/>
            <person name="Ng V."/>
            <person name="Grigoriev I.V."/>
            <person name="Spatafora J.W."/>
            <person name="Magnuson J.K."/>
            <person name="Baker S.E."/>
            <person name="Pomraning K.R."/>
        </authorList>
    </citation>
    <scope>NUCLEOTIDE SEQUENCE [LARGE SCALE GENOMIC DNA]</scope>
    <source>
        <strain evidence="7 8">Phaff 52-87</strain>
    </source>
</reference>
<evidence type="ECO:0000256" key="1">
    <source>
        <dbReference type="ARBA" id="ARBA00004123"/>
    </source>
</evidence>
<dbReference type="EMBL" id="JBBJBU010000016">
    <property type="protein sequence ID" value="KAK7202599.1"/>
    <property type="molecule type" value="Genomic_DNA"/>
</dbReference>
<evidence type="ECO:0000256" key="2">
    <source>
        <dbReference type="ARBA" id="ARBA00022884"/>
    </source>
</evidence>
<proteinExistence type="predicted"/>
<dbReference type="PROSITE" id="PS50102">
    <property type="entry name" value="RRM"/>
    <property type="match status" value="1"/>
</dbReference>
<dbReference type="RefSeq" id="XP_064765632.1">
    <property type="nucleotide sequence ID" value="XM_064910196.1"/>
</dbReference>
<dbReference type="Gene3D" id="1.10.10.10">
    <property type="entry name" value="Winged helix-like DNA-binding domain superfamily/Winged helix DNA-binding domain"/>
    <property type="match status" value="1"/>
</dbReference>
<protein>
    <submittedName>
        <fullName evidence="7">Uncharacterized protein</fullName>
    </submittedName>
</protein>
<evidence type="ECO:0000256" key="4">
    <source>
        <dbReference type="PROSITE-ProRule" id="PRU00332"/>
    </source>
</evidence>
<feature type="domain" description="HTH La-type RNA-binding" evidence="6">
    <location>
        <begin position="6"/>
        <end position="96"/>
    </location>
</feature>
<keyword evidence="8" id="KW-1185">Reference proteome</keyword>
<feature type="non-terminal residue" evidence="7">
    <location>
        <position position="189"/>
    </location>
</feature>
<dbReference type="InterPro" id="IPR002344">
    <property type="entry name" value="Lupus_La"/>
</dbReference>
<dbReference type="InterPro" id="IPR035979">
    <property type="entry name" value="RBD_domain_sf"/>
</dbReference>
<dbReference type="Gene3D" id="3.30.70.330">
    <property type="match status" value="1"/>
</dbReference>
<dbReference type="PANTHER" id="PTHR22792">
    <property type="entry name" value="LUPUS LA PROTEIN-RELATED"/>
    <property type="match status" value="1"/>
</dbReference>
<gene>
    <name evidence="7" type="ORF">BZA70DRAFT_223743</name>
</gene>
<dbReference type="Pfam" id="PF05383">
    <property type="entry name" value="La"/>
    <property type="match status" value="1"/>
</dbReference>
<dbReference type="InterPro" id="IPR006630">
    <property type="entry name" value="La_HTH"/>
</dbReference>
<dbReference type="CDD" id="cd08029">
    <property type="entry name" value="LA_like_fungal"/>
    <property type="match status" value="1"/>
</dbReference>
<dbReference type="PANTHER" id="PTHR22792:SF140">
    <property type="entry name" value="ACHILLES, ISOFORM A"/>
    <property type="match status" value="1"/>
</dbReference>
<feature type="domain" description="RRM" evidence="5">
    <location>
        <begin position="106"/>
        <end position="187"/>
    </location>
</feature>
<accession>A0ABR1EYB3</accession>
<keyword evidence="3" id="KW-0539">Nucleus</keyword>
<evidence type="ECO:0000313" key="8">
    <source>
        <dbReference type="Proteomes" id="UP001498771"/>
    </source>
</evidence>
<dbReference type="PROSITE" id="PS50961">
    <property type="entry name" value="HTH_LA"/>
    <property type="match status" value="1"/>
</dbReference>
<dbReference type="Pfam" id="PF00076">
    <property type="entry name" value="RRM_1"/>
    <property type="match status" value="1"/>
</dbReference>